<protein>
    <submittedName>
        <fullName evidence="1">Uncharacterized protein</fullName>
    </submittedName>
</protein>
<keyword evidence="2" id="KW-1185">Reference proteome</keyword>
<organism evidence="1 2">
    <name type="scientific">Methylobacterium goesingense</name>
    <dbReference type="NCBI Taxonomy" id="243690"/>
    <lineage>
        <taxon>Bacteria</taxon>
        <taxon>Pseudomonadati</taxon>
        <taxon>Pseudomonadota</taxon>
        <taxon>Alphaproteobacteria</taxon>
        <taxon>Hyphomicrobiales</taxon>
        <taxon>Methylobacteriaceae</taxon>
        <taxon>Methylobacterium</taxon>
    </lineage>
</organism>
<accession>A0ABV2LCP8</accession>
<reference evidence="1 2" key="1">
    <citation type="submission" date="2024-06" db="EMBL/GenBank/DDBJ databases">
        <title>Genomic Encyclopedia of Type Strains, Phase IV (KMG-IV): sequencing the most valuable type-strain genomes for metagenomic binning, comparative biology and taxonomic classification.</title>
        <authorList>
            <person name="Goeker M."/>
        </authorList>
    </citation>
    <scope>NUCLEOTIDE SEQUENCE [LARGE SCALE GENOMIC DNA]</scope>
    <source>
        <strain evidence="1 2">DSM 21331</strain>
    </source>
</reference>
<dbReference type="EMBL" id="JBEPMM010000036">
    <property type="protein sequence ID" value="MET3695633.1"/>
    <property type="molecule type" value="Genomic_DNA"/>
</dbReference>
<evidence type="ECO:0000313" key="2">
    <source>
        <dbReference type="Proteomes" id="UP001549145"/>
    </source>
</evidence>
<name>A0ABV2LCP8_9HYPH</name>
<sequence>MRLIGILVAAGEDPVGLIEDDFVQVVARQAMADRVCRAYDLGLDLGSPRMELSEQGDMDLVFAFEREVDAAAFKIAIL</sequence>
<gene>
    <name evidence="1" type="ORF">ABID43_005202</name>
</gene>
<comment type="caution">
    <text evidence="1">The sequence shown here is derived from an EMBL/GenBank/DDBJ whole genome shotgun (WGS) entry which is preliminary data.</text>
</comment>
<proteinExistence type="predicted"/>
<dbReference type="Proteomes" id="UP001549145">
    <property type="component" value="Unassembled WGS sequence"/>
</dbReference>
<evidence type="ECO:0000313" key="1">
    <source>
        <dbReference type="EMBL" id="MET3695633.1"/>
    </source>
</evidence>